<accession>A0A7W7CBB3</accession>
<evidence type="ECO:0008006" key="3">
    <source>
        <dbReference type="Google" id="ProtNLM"/>
    </source>
</evidence>
<comment type="caution">
    <text evidence="1">The sequence shown here is derived from an EMBL/GenBank/DDBJ whole genome shotgun (WGS) entry which is preliminary data.</text>
</comment>
<organism evidence="1 2">
    <name type="scientific">Crossiella cryophila</name>
    <dbReference type="NCBI Taxonomy" id="43355"/>
    <lineage>
        <taxon>Bacteria</taxon>
        <taxon>Bacillati</taxon>
        <taxon>Actinomycetota</taxon>
        <taxon>Actinomycetes</taxon>
        <taxon>Pseudonocardiales</taxon>
        <taxon>Pseudonocardiaceae</taxon>
        <taxon>Crossiella</taxon>
    </lineage>
</organism>
<name>A0A7W7CBB3_9PSEU</name>
<gene>
    <name evidence="1" type="ORF">HNR67_004028</name>
</gene>
<evidence type="ECO:0000313" key="2">
    <source>
        <dbReference type="Proteomes" id="UP000533598"/>
    </source>
</evidence>
<dbReference type="EMBL" id="JACHMH010000001">
    <property type="protein sequence ID" value="MBB4677910.1"/>
    <property type="molecule type" value="Genomic_DNA"/>
</dbReference>
<keyword evidence="2" id="KW-1185">Reference proteome</keyword>
<protein>
    <recommendedName>
        <fullName evidence="3">LysM domain-containing protein</fullName>
    </recommendedName>
</protein>
<proteinExistence type="predicted"/>
<sequence length="104" mass="11256">MIPMSSRYHGVPTTQHTLPDGRVITHLRRRPLPKPKELSQIAEHVVAPGERLDVIAFQVLGDAEAAWRIADANGAVDPDELTETPGRRLRITLPHGVPGTGDGG</sequence>
<dbReference type="AlphaFoldDB" id="A0A7W7CBB3"/>
<dbReference type="Proteomes" id="UP000533598">
    <property type="component" value="Unassembled WGS sequence"/>
</dbReference>
<reference evidence="1 2" key="1">
    <citation type="submission" date="2020-08" db="EMBL/GenBank/DDBJ databases">
        <title>Sequencing the genomes of 1000 actinobacteria strains.</title>
        <authorList>
            <person name="Klenk H.-P."/>
        </authorList>
    </citation>
    <scope>NUCLEOTIDE SEQUENCE [LARGE SCALE GENOMIC DNA]</scope>
    <source>
        <strain evidence="1 2">DSM 44230</strain>
    </source>
</reference>
<evidence type="ECO:0000313" key="1">
    <source>
        <dbReference type="EMBL" id="MBB4677910.1"/>
    </source>
</evidence>